<gene>
    <name evidence="1" type="ORF">NM208_g9169</name>
</gene>
<keyword evidence="2" id="KW-1185">Reference proteome</keyword>
<comment type="caution">
    <text evidence="1">The sequence shown here is derived from an EMBL/GenBank/DDBJ whole genome shotgun (WGS) entry which is preliminary data.</text>
</comment>
<evidence type="ECO:0000313" key="2">
    <source>
        <dbReference type="Proteomes" id="UP001148629"/>
    </source>
</evidence>
<organism evidence="1 2">
    <name type="scientific">Fusarium decemcellulare</name>
    <dbReference type="NCBI Taxonomy" id="57161"/>
    <lineage>
        <taxon>Eukaryota</taxon>
        <taxon>Fungi</taxon>
        <taxon>Dikarya</taxon>
        <taxon>Ascomycota</taxon>
        <taxon>Pezizomycotina</taxon>
        <taxon>Sordariomycetes</taxon>
        <taxon>Hypocreomycetidae</taxon>
        <taxon>Hypocreales</taxon>
        <taxon>Nectriaceae</taxon>
        <taxon>Fusarium</taxon>
        <taxon>Fusarium decemcellulare species complex</taxon>
    </lineage>
</organism>
<dbReference type="Proteomes" id="UP001148629">
    <property type="component" value="Unassembled WGS sequence"/>
</dbReference>
<accession>A0ACC1S2J8</accession>
<name>A0ACC1S2J8_9HYPO</name>
<reference evidence="1" key="1">
    <citation type="submission" date="2022-08" db="EMBL/GenBank/DDBJ databases">
        <title>Genome Sequence of Fusarium decemcellulare.</title>
        <authorList>
            <person name="Buettner E."/>
        </authorList>
    </citation>
    <scope>NUCLEOTIDE SEQUENCE</scope>
    <source>
        <strain evidence="1">Babe19</strain>
    </source>
</reference>
<sequence length="577" mass="64712">MSAESKHPGELSLSKLLATLTTKLHPTTYVFAIIKDESKLPPFSEVGMLFREADSEGVTVIASREYAEAHGIEYFFPCKKITLDVTSSLEAVGFIAVVATRLAAGGMGVNPVSGFYHDHLYVPDGREEDAAIDAVLPKSSSVYTEPYIGQLAPADSRQPLPNPESSKLPYLTIPTPRQSPKQQRLLGFCLLFIYLSFPPQRREATKARYTMSLEIDEIYEFVRACSHDRFMLSWAMRFLTSHPEHEPPAHLVPLGEYHERLEVLGRILRDQRALRGLPALEFTALQFSVLITLPVSRLKDLAKTPIGMRDNLEKLAPLFCYFLLCSSALCGRINPHKQQSSECLEREDHRCLVARTGGPVVYHIMPFAKNPISSDLLRVSLLTKPLMSFFDVDLEQAAAAKSLFREMGTSELTWNMMTLSRDVHNWMEHGYFALKYLRSEPVIGSNPPDAEIRLQAHWMPRSTSSDAARFVNLEDQQDPEKCLLATLNHSYDDCAAPPCDPPCHYCTQGTHVLIVNAETYHPIRSGDIVTVRRALDKVPYFKVMVDLQYTMIRAAAMSGATEAPELLARSEHDSDDP</sequence>
<dbReference type="EMBL" id="JANRMS010001131">
    <property type="protein sequence ID" value="KAJ3530784.1"/>
    <property type="molecule type" value="Genomic_DNA"/>
</dbReference>
<protein>
    <submittedName>
        <fullName evidence="1">Uncharacterized protein</fullName>
    </submittedName>
</protein>
<proteinExistence type="predicted"/>
<evidence type="ECO:0000313" key="1">
    <source>
        <dbReference type="EMBL" id="KAJ3530784.1"/>
    </source>
</evidence>